<reference evidence="8" key="1">
    <citation type="submission" date="2023-05" db="EMBL/GenBank/DDBJ databases">
        <title>Anaerotaeda fermentans gen. nov., sp. nov., a novel anaerobic planctomycete of the new family within the order Sedimentisphaerales isolated from Taman Peninsula, Russia.</title>
        <authorList>
            <person name="Khomyakova M.A."/>
            <person name="Merkel A.Y."/>
            <person name="Slobodkin A.I."/>
        </authorList>
    </citation>
    <scope>NUCLEOTIDE SEQUENCE</scope>
    <source>
        <strain evidence="8">M17dextr</strain>
    </source>
</reference>
<dbReference type="CDD" id="cd16030">
    <property type="entry name" value="iduronate-2-sulfatase"/>
    <property type="match status" value="1"/>
</dbReference>
<evidence type="ECO:0000313" key="8">
    <source>
        <dbReference type="EMBL" id="MDI6449009.1"/>
    </source>
</evidence>
<dbReference type="SUPFAM" id="SSF53649">
    <property type="entry name" value="Alkaline phosphatase-like"/>
    <property type="match status" value="1"/>
</dbReference>
<dbReference type="PANTHER" id="PTHR45953:SF1">
    <property type="entry name" value="IDURONATE 2-SULFATASE"/>
    <property type="match status" value="1"/>
</dbReference>
<evidence type="ECO:0000256" key="3">
    <source>
        <dbReference type="ARBA" id="ARBA00022723"/>
    </source>
</evidence>
<evidence type="ECO:0000256" key="5">
    <source>
        <dbReference type="ARBA" id="ARBA00022801"/>
    </source>
</evidence>
<gene>
    <name evidence="8" type="ORF">QJ522_08140</name>
</gene>
<keyword evidence="4" id="KW-0732">Signal</keyword>
<dbReference type="GO" id="GO:0005737">
    <property type="term" value="C:cytoplasm"/>
    <property type="evidence" value="ECO:0007669"/>
    <property type="project" value="TreeGrafter"/>
</dbReference>
<keyword evidence="3" id="KW-0479">Metal-binding</keyword>
<comment type="cofactor">
    <cofactor evidence="1">
        <name>Ca(2+)</name>
        <dbReference type="ChEBI" id="CHEBI:29108"/>
    </cofactor>
</comment>
<evidence type="ECO:0000256" key="4">
    <source>
        <dbReference type="ARBA" id="ARBA00022729"/>
    </source>
</evidence>
<dbReference type="InterPro" id="IPR017850">
    <property type="entry name" value="Alkaline_phosphatase_core_sf"/>
</dbReference>
<dbReference type="Pfam" id="PF00884">
    <property type="entry name" value="Sulfatase"/>
    <property type="match status" value="1"/>
</dbReference>
<sequence length="442" mass="48875">MKRRAFLKGCAASLAGLASPNPHMLKVCAAPPAEMPDTSGMNLLLIHAEGLTANAIGCYGNALVRTPNLDRFATRATRFTRCYCQTPMGNPSRASFLTGLRPDATGILTDGDPVNRLSSAGTRLLPEMLHQYGLHTMRVGRLLDDTGRGRHQHRVCRKSTKVARLLTKAVEEEAPFFLSVDFSALRTPLHCPTTYLDSYDPAHIPAPQAPASRDRDVPDIARRFGRNEEILCGDEGPLPDDPTRGAILAYYACVSFLDAQIGIVLDALDRAGLSRDTIVLIFSNHGFHLGEHGLWGARTLFEQSTRVPLLVRVPGVTTREVVCDEIVELVDLLPTACELLAVPTPDRLEGKSLAPLLCDPLQPWKRAAFTVCATADAIGRSVRTKRWRYTDWQSRTAASRQFELYDLDTDPWEQTNLALNPDYRNERTILANLLQRGWRAAQ</sequence>
<feature type="domain" description="Sulfatase N-terminal" evidence="7">
    <location>
        <begin position="42"/>
        <end position="340"/>
    </location>
</feature>
<evidence type="ECO:0000256" key="2">
    <source>
        <dbReference type="ARBA" id="ARBA00008779"/>
    </source>
</evidence>
<keyword evidence="9" id="KW-1185">Reference proteome</keyword>
<dbReference type="InterPro" id="IPR035874">
    <property type="entry name" value="IDS"/>
</dbReference>
<accession>A0AAW6TXM7</accession>
<keyword evidence="6" id="KW-0106">Calcium</keyword>
<dbReference type="PANTHER" id="PTHR45953">
    <property type="entry name" value="IDURONATE 2-SULFATASE"/>
    <property type="match status" value="1"/>
</dbReference>
<protein>
    <submittedName>
        <fullName evidence="8">Sulfatase</fullName>
    </submittedName>
</protein>
<proteinExistence type="inferred from homology"/>
<dbReference type="EMBL" id="JASCXX010000008">
    <property type="protein sequence ID" value="MDI6449009.1"/>
    <property type="molecule type" value="Genomic_DNA"/>
</dbReference>
<dbReference type="AlphaFoldDB" id="A0AAW6TXM7"/>
<keyword evidence="5" id="KW-0378">Hydrolase</keyword>
<evidence type="ECO:0000313" key="9">
    <source>
        <dbReference type="Proteomes" id="UP001431776"/>
    </source>
</evidence>
<evidence type="ECO:0000259" key="7">
    <source>
        <dbReference type="Pfam" id="PF00884"/>
    </source>
</evidence>
<name>A0AAW6TXM7_9BACT</name>
<comment type="caution">
    <text evidence="8">The sequence shown here is derived from an EMBL/GenBank/DDBJ whole genome shotgun (WGS) entry which is preliminary data.</text>
</comment>
<dbReference type="Proteomes" id="UP001431776">
    <property type="component" value="Unassembled WGS sequence"/>
</dbReference>
<comment type="similarity">
    <text evidence="2">Belongs to the sulfatase family.</text>
</comment>
<dbReference type="GO" id="GO:0046872">
    <property type="term" value="F:metal ion binding"/>
    <property type="evidence" value="ECO:0007669"/>
    <property type="project" value="UniProtKB-KW"/>
</dbReference>
<dbReference type="RefSeq" id="WP_349244418.1">
    <property type="nucleotide sequence ID" value="NZ_JASCXX010000008.1"/>
</dbReference>
<organism evidence="8 9">
    <name type="scientific">Anaerobaca lacustris</name>
    <dbReference type="NCBI Taxonomy" id="3044600"/>
    <lineage>
        <taxon>Bacteria</taxon>
        <taxon>Pseudomonadati</taxon>
        <taxon>Planctomycetota</taxon>
        <taxon>Phycisphaerae</taxon>
        <taxon>Sedimentisphaerales</taxon>
        <taxon>Anaerobacaceae</taxon>
        <taxon>Anaerobaca</taxon>
    </lineage>
</organism>
<dbReference type="GO" id="GO:0004423">
    <property type="term" value="F:iduronate-2-sulfatase activity"/>
    <property type="evidence" value="ECO:0007669"/>
    <property type="project" value="InterPro"/>
</dbReference>
<evidence type="ECO:0000256" key="1">
    <source>
        <dbReference type="ARBA" id="ARBA00001913"/>
    </source>
</evidence>
<dbReference type="Gene3D" id="3.40.720.10">
    <property type="entry name" value="Alkaline Phosphatase, subunit A"/>
    <property type="match status" value="1"/>
</dbReference>
<dbReference type="InterPro" id="IPR000917">
    <property type="entry name" value="Sulfatase_N"/>
</dbReference>
<evidence type="ECO:0000256" key="6">
    <source>
        <dbReference type="ARBA" id="ARBA00022837"/>
    </source>
</evidence>